<protein>
    <recommendedName>
        <fullName evidence="3">Phage protein</fullName>
    </recommendedName>
</protein>
<reference evidence="1" key="1">
    <citation type="submission" date="2022-09" db="EMBL/GenBank/DDBJ databases">
        <title>Intensive care unit water sources are persistently colonized with multi-drug resistant bacteria and are the site of extensive horizontal gene transfer of antibiotic resistance genes.</title>
        <authorList>
            <person name="Diorio-Toth L."/>
        </authorList>
    </citation>
    <scope>NUCLEOTIDE SEQUENCE</scope>
    <source>
        <strain evidence="1">GD03864</strain>
    </source>
</reference>
<dbReference type="AlphaFoldDB" id="A0ABD4XXD3"/>
<gene>
    <name evidence="1" type="ORF">N5D09_02360</name>
</gene>
<evidence type="ECO:0000313" key="1">
    <source>
        <dbReference type="EMBL" id="MDH0686927.1"/>
    </source>
</evidence>
<organism evidence="1 2">
    <name type="scientific">Stutzerimonas stutzeri</name>
    <name type="common">Pseudomonas stutzeri</name>
    <dbReference type="NCBI Taxonomy" id="316"/>
    <lineage>
        <taxon>Bacteria</taxon>
        <taxon>Pseudomonadati</taxon>
        <taxon>Pseudomonadota</taxon>
        <taxon>Gammaproteobacteria</taxon>
        <taxon>Pseudomonadales</taxon>
        <taxon>Pseudomonadaceae</taxon>
        <taxon>Stutzerimonas</taxon>
    </lineage>
</organism>
<evidence type="ECO:0008006" key="3">
    <source>
        <dbReference type="Google" id="ProtNLM"/>
    </source>
</evidence>
<dbReference type="EMBL" id="JAOCDG010000003">
    <property type="protein sequence ID" value="MDH0686927.1"/>
    <property type="molecule type" value="Genomic_DNA"/>
</dbReference>
<sequence length="322" mass="35708">MRATIKPGANLDQVSMVKQIWMESGQRLQDALAEALKHKGEVVDFQLTPSAGYAAVKTPEGRVEAFVVPYSVDFRQPAPRAVRFGIQSERDNPRQAAAPQSFVERLSPAVADGDATWRQRCWAGMVDRHVALSVLRPGDVVMLAKEIESNHGPLRPDYYAVRASDRGFTVLESLRTGKSSLVHNVASDVVNVNLDPDPMMRLTQHPAVVRFGMQRVARNDEQEHYVLLGRSASGALVPLAKATGTEDRDFMLQRIWEVSQLRQETLRNLSGSPVYAYMADRGLTDAVVEQGRGEEPVLLQDLQIEVTPLNPELEVVYDGPQV</sequence>
<comment type="caution">
    <text evidence="1">The sequence shown here is derived from an EMBL/GenBank/DDBJ whole genome shotgun (WGS) entry which is preliminary data.</text>
</comment>
<accession>A0ABD4XXD3</accession>
<dbReference type="Proteomes" id="UP001161139">
    <property type="component" value="Unassembled WGS sequence"/>
</dbReference>
<proteinExistence type="predicted"/>
<evidence type="ECO:0000313" key="2">
    <source>
        <dbReference type="Proteomes" id="UP001161139"/>
    </source>
</evidence>
<name>A0ABD4XXD3_STUST</name>
<dbReference type="RefSeq" id="WP_279648938.1">
    <property type="nucleotide sequence ID" value="NZ_JAOCDG010000003.1"/>
</dbReference>